<dbReference type="EMBL" id="VSSQ01113543">
    <property type="protein sequence ID" value="MPN49884.1"/>
    <property type="molecule type" value="Genomic_DNA"/>
</dbReference>
<comment type="caution">
    <text evidence="1">The sequence shown here is derived from an EMBL/GenBank/DDBJ whole genome shotgun (WGS) entry which is preliminary data.</text>
</comment>
<sequence>MRVDIGAHIHDVFRQAACLLLMGGGADAAGHEHRKQSRGLNVVEQVVVSVSVEGDEVFQRAAHGNIRVDIHQRIAAVLGEKELIIRLCGLSVEVHPEDAPCALLGRGAVILRFFAVDPEELPGLDGIDTAVIFEDAFAGNAVLNQVGG</sequence>
<proteinExistence type="predicted"/>
<gene>
    <name evidence="1" type="ORF">SDC9_197508</name>
</gene>
<reference evidence="1" key="1">
    <citation type="submission" date="2019-08" db="EMBL/GenBank/DDBJ databases">
        <authorList>
            <person name="Kucharzyk K."/>
            <person name="Murdoch R.W."/>
            <person name="Higgins S."/>
            <person name="Loffler F."/>
        </authorList>
    </citation>
    <scope>NUCLEOTIDE SEQUENCE</scope>
</reference>
<evidence type="ECO:0000313" key="1">
    <source>
        <dbReference type="EMBL" id="MPN49884.1"/>
    </source>
</evidence>
<organism evidence="1">
    <name type="scientific">bioreactor metagenome</name>
    <dbReference type="NCBI Taxonomy" id="1076179"/>
    <lineage>
        <taxon>unclassified sequences</taxon>
        <taxon>metagenomes</taxon>
        <taxon>ecological metagenomes</taxon>
    </lineage>
</organism>
<dbReference type="AlphaFoldDB" id="A0A645INH2"/>
<accession>A0A645INH2</accession>
<name>A0A645INH2_9ZZZZ</name>
<protein>
    <submittedName>
        <fullName evidence="1">Uncharacterized protein</fullName>
    </submittedName>
</protein>